<dbReference type="NCBIfam" id="NF037997">
    <property type="entry name" value="Na_Pi_symport"/>
    <property type="match status" value="1"/>
</dbReference>
<evidence type="ECO:0000256" key="6">
    <source>
        <dbReference type="SAM" id="Phobius"/>
    </source>
</evidence>
<dbReference type="SUPFAM" id="SSF109755">
    <property type="entry name" value="PhoU-like"/>
    <property type="match status" value="1"/>
</dbReference>
<keyword evidence="3 6" id="KW-0812">Transmembrane</keyword>
<dbReference type="PANTHER" id="PTHR10010">
    <property type="entry name" value="SOLUTE CARRIER FAMILY 34 SODIUM PHOSPHATE , MEMBER 2-RELATED"/>
    <property type="match status" value="1"/>
</dbReference>
<evidence type="ECO:0000256" key="1">
    <source>
        <dbReference type="ARBA" id="ARBA00004651"/>
    </source>
</evidence>
<dbReference type="InterPro" id="IPR003841">
    <property type="entry name" value="Na/Pi_transpt"/>
</dbReference>
<keyword evidence="2" id="KW-1003">Cell membrane</keyword>
<proteinExistence type="predicted"/>
<evidence type="ECO:0000256" key="5">
    <source>
        <dbReference type="ARBA" id="ARBA00023136"/>
    </source>
</evidence>
<keyword evidence="5 6" id="KW-0472">Membrane</keyword>
<dbReference type="PANTHER" id="PTHR10010:SF46">
    <property type="entry name" value="SODIUM-DEPENDENT PHOSPHATE TRANSPORT PROTEIN 2B"/>
    <property type="match status" value="1"/>
</dbReference>
<comment type="subcellular location">
    <subcellularLocation>
        <location evidence="1">Cell membrane</location>
        <topology evidence="1">Multi-pass membrane protein</topology>
    </subcellularLocation>
</comment>
<evidence type="ECO:0000256" key="2">
    <source>
        <dbReference type="ARBA" id="ARBA00022475"/>
    </source>
</evidence>
<organism evidence="7 8">
    <name type="scientific">Staphylococcus aureus</name>
    <dbReference type="NCBI Taxonomy" id="1280"/>
    <lineage>
        <taxon>Bacteria</taxon>
        <taxon>Bacillati</taxon>
        <taxon>Bacillota</taxon>
        <taxon>Bacilli</taxon>
        <taxon>Bacillales</taxon>
        <taxon>Staphylococcaceae</taxon>
        <taxon>Staphylococcus</taxon>
    </lineage>
</organism>
<reference evidence="7 8" key="1">
    <citation type="submission" date="2018-06" db="EMBL/GenBank/DDBJ databases">
        <authorList>
            <consortium name="Pathogen Informatics"/>
            <person name="Doyle S."/>
        </authorList>
    </citation>
    <scope>NUCLEOTIDE SEQUENCE [LARGE SCALE GENOMIC DNA]</scope>
    <source>
        <strain evidence="7 8">NCTC10702</strain>
    </source>
</reference>
<accession>A0A380EAV4</accession>
<dbReference type="Proteomes" id="UP000254116">
    <property type="component" value="Unassembled WGS sequence"/>
</dbReference>
<dbReference type="EMBL" id="UHBY01000003">
    <property type="protein sequence ID" value="SUL30516.1"/>
    <property type="molecule type" value="Genomic_DNA"/>
</dbReference>
<dbReference type="Gene3D" id="1.20.58.220">
    <property type="entry name" value="Phosphate transport system protein phou homolog 2, domain 2"/>
    <property type="match status" value="1"/>
</dbReference>
<evidence type="ECO:0000256" key="3">
    <source>
        <dbReference type="ARBA" id="ARBA00022692"/>
    </source>
</evidence>
<protein>
    <submittedName>
        <fullName evidence="7">Na/Pi cotransporter II-related protein</fullName>
    </submittedName>
</protein>
<dbReference type="AlphaFoldDB" id="A0A380EAV4"/>
<dbReference type="GO" id="GO:0005886">
    <property type="term" value="C:plasma membrane"/>
    <property type="evidence" value="ECO:0007669"/>
    <property type="project" value="UniProtKB-SubCell"/>
</dbReference>
<evidence type="ECO:0000313" key="7">
    <source>
        <dbReference type="EMBL" id="SUL30516.1"/>
    </source>
</evidence>
<name>A0A380EAV4_STAAU</name>
<evidence type="ECO:0000256" key="4">
    <source>
        <dbReference type="ARBA" id="ARBA00022989"/>
    </source>
</evidence>
<sequence>MLLGDNIGTTITAILASLAGSIAAKRAALVHVIFNLIGVIIFTIFLPVVIHLISLLQDLWHLKPAMTIAVSHGIFNITNTLIQLPFVAGLAWIVTKLVPGKDIADDYKPQHLNKDLVYHAPGVALQETQKELQNVGQIVLSMFEDIREITKDDKKLIKKLEQKHQAVETINDSIRNYLVRISTKAITKADVERLAVMFDVNRSILKVAELTEEYVAQLKRQHDEDIRITEDAQRGMDKLFNHVAESFDKAIDMLDVYDKTKKMKLVERSRESFNIEHKLRQRSY</sequence>
<dbReference type="GO" id="GO:0044341">
    <property type="term" value="P:sodium-dependent phosphate transport"/>
    <property type="evidence" value="ECO:0007669"/>
    <property type="project" value="InterPro"/>
</dbReference>
<gene>
    <name evidence="7" type="ORF">NCTC10702_00245</name>
</gene>
<keyword evidence="4 6" id="KW-1133">Transmembrane helix</keyword>
<dbReference type="GO" id="GO:0005436">
    <property type="term" value="F:sodium:phosphate symporter activity"/>
    <property type="evidence" value="ECO:0007669"/>
    <property type="project" value="InterPro"/>
</dbReference>
<feature type="transmembrane region" description="Helical" evidence="6">
    <location>
        <begin position="33"/>
        <end position="56"/>
    </location>
</feature>
<evidence type="ECO:0000313" key="8">
    <source>
        <dbReference type="Proteomes" id="UP000254116"/>
    </source>
</evidence>
<dbReference type="InterPro" id="IPR038078">
    <property type="entry name" value="PhoU-like_sf"/>
</dbReference>